<accession>A0A2P2PEC3</accession>
<protein>
    <submittedName>
        <fullName evidence="1">Uncharacterized protein</fullName>
    </submittedName>
</protein>
<evidence type="ECO:0000313" key="1">
    <source>
        <dbReference type="EMBL" id="MBX53097.1"/>
    </source>
</evidence>
<name>A0A2P2PEC3_RHIMU</name>
<dbReference type="EMBL" id="GGEC01072613">
    <property type="protein sequence ID" value="MBX53097.1"/>
    <property type="molecule type" value="Transcribed_RNA"/>
</dbReference>
<organism evidence="1">
    <name type="scientific">Rhizophora mucronata</name>
    <name type="common">Asiatic mangrove</name>
    <dbReference type="NCBI Taxonomy" id="61149"/>
    <lineage>
        <taxon>Eukaryota</taxon>
        <taxon>Viridiplantae</taxon>
        <taxon>Streptophyta</taxon>
        <taxon>Embryophyta</taxon>
        <taxon>Tracheophyta</taxon>
        <taxon>Spermatophyta</taxon>
        <taxon>Magnoliopsida</taxon>
        <taxon>eudicotyledons</taxon>
        <taxon>Gunneridae</taxon>
        <taxon>Pentapetalae</taxon>
        <taxon>rosids</taxon>
        <taxon>fabids</taxon>
        <taxon>Malpighiales</taxon>
        <taxon>Rhizophoraceae</taxon>
        <taxon>Rhizophora</taxon>
    </lineage>
</organism>
<dbReference type="AlphaFoldDB" id="A0A2P2PEC3"/>
<proteinExistence type="predicted"/>
<sequence>MMVHPCFILFEEGALMTLNPMLQITSKLQEQLLCKITIS</sequence>
<reference evidence="1" key="1">
    <citation type="submission" date="2018-02" db="EMBL/GenBank/DDBJ databases">
        <title>Rhizophora mucronata_Transcriptome.</title>
        <authorList>
            <person name="Meera S.P."/>
            <person name="Sreeshan A."/>
            <person name="Augustine A."/>
        </authorList>
    </citation>
    <scope>NUCLEOTIDE SEQUENCE</scope>
    <source>
        <tissue evidence="1">Leaf</tissue>
    </source>
</reference>